<proteinExistence type="predicted"/>
<reference evidence="2" key="2">
    <citation type="journal article" date="2015" name="Fish Shellfish Immunol.">
        <title>Early steps in the European eel (Anguilla anguilla)-Vibrio vulnificus interaction in the gills: Role of the RtxA13 toxin.</title>
        <authorList>
            <person name="Callol A."/>
            <person name="Pajuelo D."/>
            <person name="Ebbesson L."/>
            <person name="Teles M."/>
            <person name="MacKenzie S."/>
            <person name="Amaro C."/>
        </authorList>
    </citation>
    <scope>NUCLEOTIDE SEQUENCE</scope>
</reference>
<dbReference type="AlphaFoldDB" id="A0A0E9U9D5"/>
<reference evidence="2" key="1">
    <citation type="submission" date="2014-11" db="EMBL/GenBank/DDBJ databases">
        <authorList>
            <person name="Amaro Gonzalez C."/>
        </authorList>
    </citation>
    <scope>NUCLEOTIDE SEQUENCE</scope>
</reference>
<organism evidence="2">
    <name type="scientific">Anguilla anguilla</name>
    <name type="common">European freshwater eel</name>
    <name type="synonym">Muraena anguilla</name>
    <dbReference type="NCBI Taxonomy" id="7936"/>
    <lineage>
        <taxon>Eukaryota</taxon>
        <taxon>Metazoa</taxon>
        <taxon>Chordata</taxon>
        <taxon>Craniata</taxon>
        <taxon>Vertebrata</taxon>
        <taxon>Euteleostomi</taxon>
        <taxon>Actinopterygii</taxon>
        <taxon>Neopterygii</taxon>
        <taxon>Teleostei</taxon>
        <taxon>Anguilliformes</taxon>
        <taxon>Anguillidae</taxon>
        <taxon>Anguilla</taxon>
    </lineage>
</organism>
<keyword evidence="1" id="KW-0472">Membrane</keyword>
<sequence length="50" mass="5498">MMARAAPPHLPLPHSQSLSVARLRPWMLTSCLCCHVPVISLVVLILCYGD</sequence>
<feature type="transmembrane region" description="Helical" evidence="1">
    <location>
        <begin position="26"/>
        <end position="48"/>
    </location>
</feature>
<protein>
    <submittedName>
        <fullName evidence="2">Uncharacterized protein</fullName>
    </submittedName>
</protein>
<evidence type="ECO:0000256" key="1">
    <source>
        <dbReference type="SAM" id="Phobius"/>
    </source>
</evidence>
<dbReference type="EMBL" id="GBXM01046053">
    <property type="protein sequence ID" value="JAH62524.1"/>
    <property type="molecule type" value="Transcribed_RNA"/>
</dbReference>
<keyword evidence="1" id="KW-1133">Transmembrane helix</keyword>
<keyword evidence="1" id="KW-0812">Transmembrane</keyword>
<accession>A0A0E9U9D5</accession>
<name>A0A0E9U9D5_ANGAN</name>
<evidence type="ECO:0000313" key="2">
    <source>
        <dbReference type="EMBL" id="JAH62524.1"/>
    </source>
</evidence>